<dbReference type="InterPro" id="IPR029058">
    <property type="entry name" value="AB_hydrolase_fold"/>
</dbReference>
<gene>
    <name evidence="2" type="ORF">SAMN05446037_1011129</name>
</gene>
<evidence type="ECO:0000313" key="2">
    <source>
        <dbReference type="EMBL" id="SNS50399.1"/>
    </source>
</evidence>
<sequence length="252" mass="28524">MLGKYKITNEVDKDKTAGDSNRENNKKSISITSTVPAKDKSLYMQLLTLSHCSYFDRDVNDLLHATGYSNWTQVKKGYGTSGFEYLICKNQHTDEYAILFTGSDEPLDYLIDVVEVGLDIVKSQRKQAEAVIKDFAKDPETKNAKFYIAGHSLGGYLAQWTAGNISLNKLEGVKSSNFIKCYTFNAPGVNTTELEIFTEILKGDMSKITNFVIDTDLVKEAHYYCHVGKVVTFPIDKRFAHSIKYFYAYNYN</sequence>
<accession>A0A239F0I2</accession>
<dbReference type="SUPFAM" id="SSF53474">
    <property type="entry name" value="alpha/beta-Hydrolases"/>
    <property type="match status" value="1"/>
</dbReference>
<dbReference type="Gene3D" id="3.40.50.1820">
    <property type="entry name" value="alpha/beta hydrolase"/>
    <property type="match status" value="1"/>
</dbReference>
<dbReference type="GO" id="GO:0006629">
    <property type="term" value="P:lipid metabolic process"/>
    <property type="evidence" value="ECO:0007669"/>
    <property type="project" value="InterPro"/>
</dbReference>
<dbReference type="InterPro" id="IPR002921">
    <property type="entry name" value="Fungal_lipase-type"/>
</dbReference>
<name>A0A239F0I2_9FIRM</name>
<feature type="domain" description="Fungal lipase-type" evidence="1">
    <location>
        <begin position="111"/>
        <end position="218"/>
    </location>
</feature>
<dbReference type="AlphaFoldDB" id="A0A239F0I2"/>
<dbReference type="OrthoDB" id="2044502at2"/>
<keyword evidence="3" id="KW-1185">Reference proteome</keyword>
<protein>
    <submittedName>
        <fullName evidence="2">Lipase (Class 3)</fullName>
    </submittedName>
</protein>
<dbReference type="RefSeq" id="WP_089283297.1">
    <property type="nucleotide sequence ID" value="NZ_FZOJ01000011.1"/>
</dbReference>
<dbReference type="Proteomes" id="UP000198304">
    <property type="component" value="Unassembled WGS sequence"/>
</dbReference>
<reference evidence="2 3" key="1">
    <citation type="submission" date="2017-06" db="EMBL/GenBank/DDBJ databases">
        <authorList>
            <person name="Kim H.J."/>
            <person name="Triplett B.A."/>
        </authorList>
    </citation>
    <scope>NUCLEOTIDE SEQUENCE [LARGE SCALE GENOMIC DNA]</scope>
    <source>
        <strain evidence="2 3">SCA</strain>
    </source>
</reference>
<evidence type="ECO:0000259" key="1">
    <source>
        <dbReference type="Pfam" id="PF01764"/>
    </source>
</evidence>
<evidence type="ECO:0000313" key="3">
    <source>
        <dbReference type="Proteomes" id="UP000198304"/>
    </source>
</evidence>
<organism evidence="2 3">
    <name type="scientific">Anaerovirgula multivorans</name>
    <dbReference type="NCBI Taxonomy" id="312168"/>
    <lineage>
        <taxon>Bacteria</taxon>
        <taxon>Bacillati</taxon>
        <taxon>Bacillota</taxon>
        <taxon>Clostridia</taxon>
        <taxon>Peptostreptococcales</taxon>
        <taxon>Natronincolaceae</taxon>
        <taxon>Anaerovirgula</taxon>
    </lineage>
</organism>
<proteinExistence type="predicted"/>
<dbReference type="EMBL" id="FZOJ01000011">
    <property type="protein sequence ID" value="SNS50399.1"/>
    <property type="molecule type" value="Genomic_DNA"/>
</dbReference>
<dbReference type="Pfam" id="PF01764">
    <property type="entry name" value="Lipase_3"/>
    <property type="match status" value="1"/>
</dbReference>